<dbReference type="InterPro" id="IPR043472">
    <property type="entry name" value="Macro_dom-like"/>
</dbReference>
<dbReference type="GO" id="GO:0030145">
    <property type="term" value="F:manganese ion binding"/>
    <property type="evidence" value="ECO:0007669"/>
    <property type="project" value="UniProtKB-UniRule"/>
</dbReference>
<keyword evidence="4 8" id="KW-0031">Aminopeptidase</keyword>
<evidence type="ECO:0000256" key="5">
    <source>
        <dbReference type="ARBA" id="ARBA00022670"/>
    </source>
</evidence>
<dbReference type="PANTHER" id="PTHR11963:SF23">
    <property type="entry name" value="CYTOSOL AMINOPEPTIDASE"/>
    <property type="match status" value="1"/>
</dbReference>
<feature type="active site" evidence="8">
    <location>
        <position position="347"/>
    </location>
</feature>
<dbReference type="GO" id="GO:0070006">
    <property type="term" value="F:metalloaminopeptidase activity"/>
    <property type="evidence" value="ECO:0007669"/>
    <property type="project" value="InterPro"/>
</dbReference>
<dbReference type="InterPro" id="IPR008283">
    <property type="entry name" value="Peptidase_M17_N"/>
</dbReference>
<keyword evidence="8" id="KW-0464">Manganese</keyword>
<name>A0A3Q8WVE7_9ACTO</name>
<dbReference type="KEGG" id="fsl:EJO69_01145"/>
<comment type="catalytic activity">
    <reaction evidence="1 8">
        <text>Release of an N-terminal amino acid, Xaa-|-Yaa-, in which Xaa is preferably Leu, but may be other amino acids including Pro although not Arg or Lys, and Yaa may be Pro. Amino acid amides and methyl esters are also readily hydrolyzed, but rates on arylamides are exceedingly low.</text>
        <dbReference type="EC" id="3.4.11.1"/>
    </reaction>
</comment>
<evidence type="ECO:0000256" key="2">
    <source>
        <dbReference type="ARBA" id="ARBA00000967"/>
    </source>
</evidence>
<evidence type="ECO:0000313" key="11">
    <source>
        <dbReference type="Proteomes" id="UP000270021"/>
    </source>
</evidence>
<comment type="similarity">
    <text evidence="3 8">Belongs to the peptidase M17 family.</text>
</comment>
<dbReference type="InterPro" id="IPR000819">
    <property type="entry name" value="Peptidase_M17_C"/>
</dbReference>
<proteinExistence type="inferred from homology"/>
<dbReference type="NCBIfam" id="NF002073">
    <property type="entry name" value="PRK00913.1-2"/>
    <property type="match status" value="1"/>
</dbReference>
<dbReference type="Proteomes" id="UP000270021">
    <property type="component" value="Chromosome"/>
</dbReference>
<dbReference type="EC" id="3.4.11.1" evidence="8"/>
<evidence type="ECO:0000256" key="6">
    <source>
        <dbReference type="ARBA" id="ARBA00022801"/>
    </source>
</evidence>
<organism evidence="10 11">
    <name type="scientific">Flaviflexus salsibiostraticola</name>
    <dbReference type="NCBI Taxonomy" id="1282737"/>
    <lineage>
        <taxon>Bacteria</taxon>
        <taxon>Bacillati</taxon>
        <taxon>Actinomycetota</taxon>
        <taxon>Actinomycetes</taxon>
        <taxon>Actinomycetales</taxon>
        <taxon>Actinomycetaceae</taxon>
        <taxon>Flaviflexus</taxon>
    </lineage>
</organism>
<comment type="subcellular location">
    <subcellularLocation>
        <location evidence="8">Cytoplasm</location>
    </subcellularLocation>
</comment>
<sequence>MIVVSELNFIQQAPDKTNSDVLVLPVVTGEDGVHVLADSLSSKVLRSLDELLPKIGFSGSAGSLARIPAPAGFAAETLAFAGVGKPADRVEAIDLRETFGSAVRGLTGAATIALASPLDDPDSIYQAGLGGLLGAYTFEDYKVMPAPSETITVVSSGRLKKDELDALATEAAVVADAVCAVRSLVNTTAADLTPANFADRAATYGASEKGLTVKVWDEKDLEKEGFGGILGVGRGSANPPRLVRIEYKPRGAQKKLALVGKGITFDSGGLSLKPPKSMETMKTDMTGAATVLETIVAASRLSLKVNLVGWLCLAENMPSGTATRPGDVITMYSGRTVEVNNTDAEGRLVLGDGLAKAVEENPDAVVDIATLTGAQIIALGDRISGVMGSDAVRNEIVEAADEVGEDMWPMPLPDHLKKSLKSEIADTKNSGGRGGGMLTAGLFLAEYVGSTPWAHIDLAGPSFNEEGPFGSTPKGGTGHAVQTLLAWAGMNTADVE</sequence>
<feature type="binding site" evidence="8">
    <location>
        <position position="345"/>
    </location>
    <ligand>
        <name>Mn(2+)</name>
        <dbReference type="ChEBI" id="CHEBI:29035"/>
        <label>2</label>
    </ligand>
</feature>
<dbReference type="PROSITE" id="PS00631">
    <property type="entry name" value="CYTOSOL_AP"/>
    <property type="match status" value="1"/>
</dbReference>
<gene>
    <name evidence="8" type="primary">pepA</name>
    <name evidence="10" type="ORF">EJO69_01145</name>
</gene>
<dbReference type="Pfam" id="PF02789">
    <property type="entry name" value="Peptidase_M17_N"/>
    <property type="match status" value="1"/>
</dbReference>
<dbReference type="PANTHER" id="PTHR11963">
    <property type="entry name" value="LEUCINE AMINOPEPTIDASE-RELATED"/>
    <property type="match status" value="1"/>
</dbReference>
<dbReference type="HAMAP" id="MF_00181">
    <property type="entry name" value="Cytosol_peptidase_M17"/>
    <property type="match status" value="1"/>
</dbReference>
<dbReference type="EC" id="3.4.11.10" evidence="8"/>
<dbReference type="Gene3D" id="3.40.630.10">
    <property type="entry name" value="Zn peptidases"/>
    <property type="match status" value="1"/>
</dbReference>
<dbReference type="SUPFAM" id="SSF52949">
    <property type="entry name" value="Macro domain-like"/>
    <property type="match status" value="1"/>
</dbReference>
<dbReference type="SUPFAM" id="SSF53187">
    <property type="entry name" value="Zn-dependent exopeptidases"/>
    <property type="match status" value="1"/>
</dbReference>
<feature type="binding site" evidence="8">
    <location>
        <position position="266"/>
    </location>
    <ligand>
        <name>Mn(2+)</name>
        <dbReference type="ChEBI" id="CHEBI:29035"/>
        <label>1</label>
    </ligand>
</feature>
<keyword evidence="8" id="KW-0479">Metal-binding</keyword>
<dbReference type="Gene3D" id="3.40.220.10">
    <property type="entry name" value="Leucine Aminopeptidase, subunit E, domain 1"/>
    <property type="match status" value="1"/>
</dbReference>
<keyword evidence="5 8" id="KW-0645">Protease</keyword>
<dbReference type="Pfam" id="PF00883">
    <property type="entry name" value="Peptidase_M17"/>
    <property type="match status" value="1"/>
</dbReference>
<dbReference type="InterPro" id="IPR011356">
    <property type="entry name" value="Leucine_aapep/pepB"/>
</dbReference>
<evidence type="ECO:0000256" key="8">
    <source>
        <dbReference type="HAMAP-Rule" id="MF_00181"/>
    </source>
</evidence>
<protein>
    <recommendedName>
        <fullName evidence="8">Probable cytosol aminopeptidase</fullName>
        <ecNumber evidence="8">3.4.11.1</ecNumber>
    </recommendedName>
    <alternativeName>
        <fullName evidence="8">Leucine aminopeptidase</fullName>
        <shortName evidence="8">LAP</shortName>
        <ecNumber evidence="8">3.4.11.10</ecNumber>
    </alternativeName>
    <alternativeName>
        <fullName evidence="8">Leucyl aminopeptidase</fullName>
    </alternativeName>
</protein>
<keyword evidence="6 8" id="KW-0378">Hydrolase</keyword>
<keyword evidence="8" id="KW-0963">Cytoplasm</keyword>
<dbReference type="AlphaFoldDB" id="A0A3Q8WVE7"/>
<comment type="cofactor">
    <cofactor evidence="8">
        <name>Mn(2+)</name>
        <dbReference type="ChEBI" id="CHEBI:29035"/>
    </cofactor>
    <text evidence="8">Binds 2 manganese ions per subunit.</text>
</comment>
<evidence type="ECO:0000259" key="9">
    <source>
        <dbReference type="PROSITE" id="PS00631"/>
    </source>
</evidence>
<comment type="catalytic activity">
    <reaction evidence="2 8">
        <text>Release of an N-terminal amino acid, preferentially leucine, but not glutamic or aspartic acids.</text>
        <dbReference type="EC" id="3.4.11.10"/>
    </reaction>
</comment>
<evidence type="ECO:0000256" key="3">
    <source>
        <dbReference type="ARBA" id="ARBA00009528"/>
    </source>
</evidence>
<accession>A0A3Q8WVE7</accession>
<evidence type="ECO:0000256" key="4">
    <source>
        <dbReference type="ARBA" id="ARBA00022438"/>
    </source>
</evidence>
<dbReference type="OrthoDB" id="9809354at2"/>
<feature type="domain" description="Cytosol aminopeptidase" evidence="9">
    <location>
        <begin position="341"/>
        <end position="348"/>
    </location>
</feature>
<feature type="binding site" evidence="8">
    <location>
        <position position="261"/>
    </location>
    <ligand>
        <name>Mn(2+)</name>
        <dbReference type="ChEBI" id="CHEBI:29035"/>
        <label>2</label>
    </ligand>
</feature>
<dbReference type="GO" id="GO:0006508">
    <property type="term" value="P:proteolysis"/>
    <property type="evidence" value="ECO:0007669"/>
    <property type="project" value="UniProtKB-KW"/>
</dbReference>
<dbReference type="PRINTS" id="PR00481">
    <property type="entry name" value="LAMNOPPTDASE"/>
</dbReference>
<dbReference type="InterPro" id="IPR023042">
    <property type="entry name" value="Peptidase_M17_leu_NH2_pept"/>
</dbReference>
<dbReference type="CDD" id="cd00433">
    <property type="entry name" value="Peptidase_M17"/>
    <property type="match status" value="1"/>
</dbReference>
<feature type="binding site" evidence="8">
    <location>
        <position position="284"/>
    </location>
    <ligand>
        <name>Mn(2+)</name>
        <dbReference type="ChEBI" id="CHEBI:29035"/>
        <label>2</label>
    </ligand>
</feature>
<evidence type="ECO:0000256" key="1">
    <source>
        <dbReference type="ARBA" id="ARBA00000135"/>
    </source>
</evidence>
<keyword evidence="11" id="KW-1185">Reference proteome</keyword>
<reference evidence="10 11" key="1">
    <citation type="submission" date="2018-12" db="EMBL/GenBank/DDBJ databases">
        <title>Complete genome sequence of Flaviflexus salsibiostraticola KCTC 33148.</title>
        <authorList>
            <person name="Bae J.-W."/>
        </authorList>
    </citation>
    <scope>NUCLEOTIDE SEQUENCE [LARGE SCALE GENOMIC DNA]</scope>
    <source>
        <strain evidence="10 11">KCTC 33148</strain>
    </source>
</reference>
<feature type="active site" evidence="8">
    <location>
        <position position="273"/>
    </location>
</feature>
<feature type="binding site" evidence="8">
    <location>
        <position position="266"/>
    </location>
    <ligand>
        <name>Mn(2+)</name>
        <dbReference type="ChEBI" id="CHEBI:29035"/>
        <label>2</label>
    </ligand>
</feature>
<evidence type="ECO:0000313" key="10">
    <source>
        <dbReference type="EMBL" id="AZN31003.1"/>
    </source>
</evidence>
<dbReference type="GO" id="GO:0005737">
    <property type="term" value="C:cytoplasm"/>
    <property type="evidence" value="ECO:0007669"/>
    <property type="project" value="UniProtKB-SubCell"/>
</dbReference>
<dbReference type="EMBL" id="CP034438">
    <property type="protein sequence ID" value="AZN31003.1"/>
    <property type="molecule type" value="Genomic_DNA"/>
</dbReference>
<comment type="function">
    <text evidence="7 8">Presumably involved in the processing and regular turnover of intracellular proteins. Catalyzes the removal of unsubstituted N-terminal amino acids from various peptides.</text>
</comment>
<evidence type="ECO:0000256" key="7">
    <source>
        <dbReference type="ARBA" id="ARBA00049972"/>
    </source>
</evidence>
<feature type="binding site" evidence="8">
    <location>
        <position position="343"/>
    </location>
    <ligand>
        <name>Mn(2+)</name>
        <dbReference type="ChEBI" id="CHEBI:29035"/>
        <label>1</label>
    </ligand>
</feature>
<feature type="binding site" evidence="8">
    <location>
        <position position="345"/>
    </location>
    <ligand>
        <name>Mn(2+)</name>
        <dbReference type="ChEBI" id="CHEBI:29035"/>
        <label>1</label>
    </ligand>
</feature>